<evidence type="ECO:0000313" key="1">
    <source>
        <dbReference type="EMBL" id="KAG7312992.1"/>
    </source>
</evidence>
<protein>
    <submittedName>
        <fullName evidence="1">Uncharacterized protein</fullName>
    </submittedName>
</protein>
<gene>
    <name evidence="1" type="ORF">JYU34_000064</name>
</gene>
<proteinExistence type="predicted"/>
<reference evidence="1 2" key="1">
    <citation type="submission" date="2021-06" db="EMBL/GenBank/DDBJ databases">
        <title>A haploid diamondback moth (Plutella xylostella L.) genome assembly resolves 31 chromosomes and identifies a diamide resistance mutation.</title>
        <authorList>
            <person name="Ward C.M."/>
            <person name="Perry K.D."/>
            <person name="Baker G."/>
            <person name="Powis K."/>
            <person name="Heckel D.G."/>
            <person name="Baxter S.W."/>
        </authorList>
    </citation>
    <scope>NUCLEOTIDE SEQUENCE [LARGE SCALE GENOMIC DNA]</scope>
    <source>
        <strain evidence="1 2">LV</strain>
        <tissue evidence="1">Single pupa</tissue>
    </source>
</reference>
<sequence>MIQTVEIDDGTEKDCKCLRIAGHLEAVAWPLYPRGYRAAPGPLAALDFTQHPHIWMHYVEPGDGILPDDDVLKSTDPRYWSLHDPLRYFPGDLHCEQILLPAQYPNLQLTSKHAEHLWRVNAAGKRHTPLYDKNKYIAVGRTMKKMITSEVQMERLIIPDQLLKLDRMDHFQRKTYMKELLDIISGQDNLQLVSLENLGCRRGEAVRLLQQLACFNSDSLKYLFLWRFVLPTENPMLINYSYVTGGAPTSSTALWFTRSLVQLKSLRLLAMEYSHLADDTGRALFALLPVLKTPHFWLQLICREEHTPGVADPARGAGGRHIPDAPWRRVAVACPDLYLTMAFHRIRDYDNARRFLSPSMPVREVHLELGVDVLEQQRQHSDPDCLFRHVAYQYGHSLVTFSLHQWRFTPFPLRRVFKLMPGLVRFYYIGMVEDEVDVKRMLNLIACGVCQNLKEIKIQIQDERSRGEYWRQSVDSLTEQYSEIMKLYDIDFCLQLYKG</sequence>
<comment type="caution">
    <text evidence="1">The sequence shown here is derived from an EMBL/GenBank/DDBJ whole genome shotgun (WGS) entry which is preliminary data.</text>
</comment>
<accession>A0ABQ7R6R2</accession>
<name>A0ABQ7R6R2_PLUXY</name>
<dbReference type="Gene3D" id="3.80.10.10">
    <property type="entry name" value="Ribonuclease Inhibitor"/>
    <property type="match status" value="1"/>
</dbReference>
<evidence type="ECO:0000313" key="2">
    <source>
        <dbReference type="Proteomes" id="UP000823941"/>
    </source>
</evidence>
<dbReference type="EMBL" id="JAHIBW010000001">
    <property type="protein sequence ID" value="KAG7312992.1"/>
    <property type="molecule type" value="Genomic_DNA"/>
</dbReference>
<organism evidence="1 2">
    <name type="scientific">Plutella xylostella</name>
    <name type="common">Diamondback moth</name>
    <name type="synonym">Plutella maculipennis</name>
    <dbReference type="NCBI Taxonomy" id="51655"/>
    <lineage>
        <taxon>Eukaryota</taxon>
        <taxon>Metazoa</taxon>
        <taxon>Ecdysozoa</taxon>
        <taxon>Arthropoda</taxon>
        <taxon>Hexapoda</taxon>
        <taxon>Insecta</taxon>
        <taxon>Pterygota</taxon>
        <taxon>Neoptera</taxon>
        <taxon>Endopterygota</taxon>
        <taxon>Lepidoptera</taxon>
        <taxon>Glossata</taxon>
        <taxon>Ditrysia</taxon>
        <taxon>Yponomeutoidea</taxon>
        <taxon>Plutellidae</taxon>
        <taxon>Plutella</taxon>
    </lineage>
</organism>
<keyword evidence="2" id="KW-1185">Reference proteome</keyword>
<dbReference type="Proteomes" id="UP000823941">
    <property type="component" value="Chromosome 1"/>
</dbReference>
<dbReference type="InterPro" id="IPR032675">
    <property type="entry name" value="LRR_dom_sf"/>
</dbReference>